<organism evidence="1 2">
    <name type="scientific">Galerina marginata (strain CBS 339.88)</name>
    <dbReference type="NCBI Taxonomy" id="685588"/>
    <lineage>
        <taxon>Eukaryota</taxon>
        <taxon>Fungi</taxon>
        <taxon>Dikarya</taxon>
        <taxon>Basidiomycota</taxon>
        <taxon>Agaricomycotina</taxon>
        <taxon>Agaricomycetes</taxon>
        <taxon>Agaricomycetidae</taxon>
        <taxon>Agaricales</taxon>
        <taxon>Agaricineae</taxon>
        <taxon>Strophariaceae</taxon>
        <taxon>Galerina</taxon>
    </lineage>
</organism>
<name>A0A067SSM4_GALM3</name>
<reference evidence="2" key="1">
    <citation type="journal article" date="2014" name="Proc. Natl. Acad. Sci. U.S.A.">
        <title>Extensive sampling of basidiomycete genomes demonstrates inadequacy of the white-rot/brown-rot paradigm for wood decay fungi.</title>
        <authorList>
            <person name="Riley R."/>
            <person name="Salamov A.A."/>
            <person name="Brown D.W."/>
            <person name="Nagy L.G."/>
            <person name="Floudas D."/>
            <person name="Held B.W."/>
            <person name="Levasseur A."/>
            <person name="Lombard V."/>
            <person name="Morin E."/>
            <person name="Otillar R."/>
            <person name="Lindquist E.A."/>
            <person name="Sun H."/>
            <person name="LaButti K.M."/>
            <person name="Schmutz J."/>
            <person name="Jabbour D."/>
            <person name="Luo H."/>
            <person name="Baker S.E."/>
            <person name="Pisabarro A.G."/>
            <person name="Walton J.D."/>
            <person name="Blanchette R.A."/>
            <person name="Henrissat B."/>
            <person name="Martin F."/>
            <person name="Cullen D."/>
            <person name="Hibbett D.S."/>
            <person name="Grigoriev I.V."/>
        </authorList>
    </citation>
    <scope>NUCLEOTIDE SEQUENCE [LARGE SCALE GENOMIC DNA]</scope>
    <source>
        <strain evidence="2">CBS 339.88</strain>
    </source>
</reference>
<keyword evidence="2" id="KW-1185">Reference proteome</keyword>
<gene>
    <name evidence="1" type="ORF">GALMADRAFT_881299</name>
</gene>
<dbReference type="AlphaFoldDB" id="A0A067SSM4"/>
<accession>A0A067SSM4</accession>
<evidence type="ECO:0000313" key="1">
    <source>
        <dbReference type="EMBL" id="KDR70694.1"/>
    </source>
</evidence>
<dbReference type="Proteomes" id="UP000027222">
    <property type="component" value="Unassembled WGS sequence"/>
</dbReference>
<sequence>MLDRRPWWSKTKLFAPRIHPMFYSKAVLSFLLLFLLPGSIFAAVTITVDGGTLHTGAPNINWQRTSTTDSADFVISCFNVTTGALVQGVGVFLLSNTKLKGQAVFLIGNTGFVRFEARDRISQVLLATIPSTQVF</sequence>
<dbReference type="EMBL" id="KL142396">
    <property type="protein sequence ID" value="KDR70694.1"/>
    <property type="molecule type" value="Genomic_DNA"/>
</dbReference>
<proteinExistence type="predicted"/>
<protein>
    <submittedName>
        <fullName evidence="1">Uncharacterized protein</fullName>
    </submittedName>
</protein>
<dbReference type="HOGENOM" id="CLU_1885928_0_0_1"/>
<evidence type="ECO:0000313" key="2">
    <source>
        <dbReference type="Proteomes" id="UP000027222"/>
    </source>
</evidence>